<sequence length="48" mass="5320">MEKMTWGTFCFLSPTPNSQPPTPYSALSTQHSALREALSTQHSALIRV</sequence>
<dbReference type="EMBL" id="CP182909">
    <property type="protein sequence ID" value="XPM64040.1"/>
    <property type="molecule type" value="Genomic_DNA"/>
</dbReference>
<organism evidence="1 2">
    <name type="scientific">Desertifilum tharense IPPAS B-1220</name>
    <dbReference type="NCBI Taxonomy" id="1781255"/>
    <lineage>
        <taxon>Bacteria</taxon>
        <taxon>Bacillati</taxon>
        <taxon>Cyanobacteriota</taxon>
        <taxon>Cyanophyceae</taxon>
        <taxon>Desertifilales</taxon>
        <taxon>Desertifilaceae</taxon>
        <taxon>Desertifilum</taxon>
    </lineage>
</organism>
<gene>
    <name evidence="1" type="ORF">BH720_034090</name>
</gene>
<accession>A0ACD5GT07</accession>
<reference evidence="1 2" key="1">
    <citation type="journal article" date="2016" name="Genome Announc.">
        <title>Draft Genome Sequence of the Thermotolerant Cyanobacterium Desertifilum sp. IPPAS B-1220.</title>
        <authorList>
            <person name="Mironov K.S."/>
            <person name="Sinetova M.A."/>
            <person name="Bolatkhan K."/>
            <person name="Zayadan B.K."/>
            <person name="Ustinova V.V."/>
            <person name="Kupriyanova E.V."/>
            <person name="Skrypnik A.N."/>
            <person name="Gogoleva N.E."/>
            <person name="Gogolev Y.V."/>
            <person name="Los D.A."/>
        </authorList>
    </citation>
    <scope>NUCLEOTIDE SEQUENCE [LARGE SCALE GENOMIC DNA]</scope>
    <source>
        <strain evidence="1 2">IPPAS B-1220</strain>
    </source>
</reference>
<evidence type="ECO:0000313" key="1">
    <source>
        <dbReference type="EMBL" id="XPM64040.1"/>
    </source>
</evidence>
<proteinExistence type="predicted"/>
<evidence type="ECO:0000313" key="2">
    <source>
        <dbReference type="Proteomes" id="UP000095472"/>
    </source>
</evidence>
<dbReference type="Proteomes" id="UP000095472">
    <property type="component" value="Chromosome"/>
</dbReference>
<name>A0ACD5GT07_9CYAN</name>
<protein>
    <submittedName>
        <fullName evidence="1">Uncharacterized protein</fullName>
    </submittedName>
</protein>
<keyword evidence="2" id="KW-1185">Reference proteome</keyword>